<feature type="transmembrane region" description="Helical" evidence="1">
    <location>
        <begin position="315"/>
        <end position="335"/>
    </location>
</feature>
<dbReference type="InterPro" id="IPR025840">
    <property type="entry name" value="7TM_transglut"/>
</dbReference>
<feature type="transmembrane region" description="Helical" evidence="1">
    <location>
        <begin position="386"/>
        <end position="405"/>
    </location>
</feature>
<evidence type="ECO:0000256" key="1">
    <source>
        <dbReference type="SAM" id="Phobius"/>
    </source>
</evidence>
<dbReference type="InterPro" id="IPR025838">
    <property type="entry name" value="Transglut_i_TM"/>
</dbReference>
<comment type="caution">
    <text evidence="4">The sequence shown here is derived from an EMBL/GenBank/DDBJ whole genome shotgun (WGS) entry which is preliminary data.</text>
</comment>
<feature type="transmembrane region" description="Helical" evidence="1">
    <location>
        <begin position="417"/>
        <end position="437"/>
    </location>
</feature>
<dbReference type="EMBL" id="JACQRX010000251">
    <property type="protein sequence ID" value="MBI4251941.1"/>
    <property type="molecule type" value="Genomic_DNA"/>
</dbReference>
<keyword evidence="1" id="KW-0812">Transmembrane</keyword>
<protein>
    <submittedName>
        <fullName evidence="4">UUP1 family membrane protein</fullName>
    </submittedName>
</protein>
<proteinExistence type="predicted"/>
<dbReference type="Proteomes" id="UP000752292">
    <property type="component" value="Unassembled WGS sequence"/>
</dbReference>
<name>A0A932ZV50_UNCTE</name>
<dbReference type="AlphaFoldDB" id="A0A932ZV50"/>
<feature type="transmembrane region" description="Helical" evidence="1">
    <location>
        <begin position="472"/>
        <end position="492"/>
    </location>
</feature>
<feature type="transmembrane region" description="Helical" evidence="1">
    <location>
        <begin position="356"/>
        <end position="374"/>
    </location>
</feature>
<sequence>MKRPVLLLAGAFFLVPALLLGYRVAVLGYPVFPSVPGETWEVHMEATIGQGHSNRVALWTGLPPTGTGVTVFDEQFFSGILSFTLHVEGPNRFGIWSGPLEQEDARIFYRSTLRFRSPGPLLTVPRRLGPYPESAGREEIALAQSLTKRWQSLPVPTRLDAVHEAARGNWDSPPPSEADRLRWTAIYQKLGGPSALWLLFRAAGLSVRLAEALPLSERVYTKALSFLQVWDGNRWVRYDLENLQRISVSTKVLPLARDGAPAVRVTEGQLIGLRWTLAKRTPSHWRLHFDRIVRSRHFLDRWSYFHLPAEFQETFRILLLVPIGALFIGVLRNIAGFPTFGVFMPVLMALAFRSTGLAYGLGIFAGVVTLGYFLRRALDRLRLLLVPRLSLMLTLVIAALGFLALTGNRLGLREFMAVGLLPFVILTMVVERFFILMEESGFRTALRTALGSAAVAAICHQLLNWERLQLSFFLYPELLLAVAGFQVLLGRYTGYRLSELLRFQALRTRT</sequence>
<keyword evidence="1" id="KW-1133">Transmembrane helix</keyword>
<dbReference type="Pfam" id="PF14400">
    <property type="entry name" value="Transglut_i_TM"/>
    <property type="match status" value="1"/>
</dbReference>
<feature type="domain" description="Inactive transglutaminase fused to 7 transmembrane helices" evidence="2">
    <location>
        <begin position="22"/>
        <end position="115"/>
    </location>
</feature>
<accession>A0A932ZV50</accession>
<evidence type="ECO:0000313" key="5">
    <source>
        <dbReference type="Proteomes" id="UP000752292"/>
    </source>
</evidence>
<gene>
    <name evidence="4" type="ORF">HY618_05725</name>
</gene>
<dbReference type="Pfam" id="PF14402">
    <property type="entry name" value="7TM_transglut"/>
    <property type="match status" value="1"/>
</dbReference>
<organism evidence="4 5">
    <name type="scientific">Tectimicrobiota bacterium</name>
    <dbReference type="NCBI Taxonomy" id="2528274"/>
    <lineage>
        <taxon>Bacteria</taxon>
        <taxon>Pseudomonadati</taxon>
        <taxon>Nitrospinota/Tectimicrobiota group</taxon>
        <taxon>Candidatus Tectimicrobiota</taxon>
    </lineage>
</organism>
<evidence type="ECO:0000259" key="2">
    <source>
        <dbReference type="Pfam" id="PF14400"/>
    </source>
</evidence>
<keyword evidence="1" id="KW-0472">Membrane</keyword>
<feature type="domain" description="7 transmembrane helices usually fused to an inactive transglutaminase" evidence="3">
    <location>
        <begin position="263"/>
        <end position="506"/>
    </location>
</feature>
<evidence type="ECO:0000313" key="4">
    <source>
        <dbReference type="EMBL" id="MBI4251941.1"/>
    </source>
</evidence>
<reference evidence="4" key="1">
    <citation type="submission" date="2020-07" db="EMBL/GenBank/DDBJ databases">
        <title>Huge and variable diversity of episymbiotic CPR bacteria and DPANN archaea in groundwater ecosystems.</title>
        <authorList>
            <person name="He C.Y."/>
            <person name="Keren R."/>
            <person name="Whittaker M."/>
            <person name="Farag I.F."/>
            <person name="Doudna J."/>
            <person name="Cate J.H.D."/>
            <person name="Banfield J.F."/>
        </authorList>
    </citation>
    <scope>NUCLEOTIDE SEQUENCE</scope>
    <source>
        <strain evidence="4">NC_groundwater_1370_Ag_S-0.2um_69_93</strain>
    </source>
</reference>
<evidence type="ECO:0000259" key="3">
    <source>
        <dbReference type="Pfam" id="PF14402"/>
    </source>
</evidence>